<keyword evidence="4" id="KW-1185">Reference proteome</keyword>
<reference evidence="3" key="3">
    <citation type="submission" date="2018-08" db="UniProtKB">
        <authorList>
            <consortium name="EnsemblPlants"/>
        </authorList>
    </citation>
    <scope>IDENTIFICATION</scope>
    <source>
        <strain evidence="3">cv. Bd21</strain>
    </source>
</reference>
<accession>A0A2K2DUD2</accession>
<dbReference type="EMBL" id="CM000880">
    <property type="protein sequence ID" value="PNT77887.1"/>
    <property type="molecule type" value="Genomic_DNA"/>
</dbReference>
<sequence>MSSPPARAPIRGSAAGRLLEWHVLPLPARTRIPSPVPCVSPARPAPRPLECPSPPHGGAGTRTSLFVFLCASTRGVEFLAAAQRSPETEPVKWPLHRRWPWSSFSYPTRAMEAGVRGATGLVGRGASATEW</sequence>
<dbReference type="EnsemblPlants" id="PNT77887">
    <property type="protein sequence ID" value="PNT77887"/>
    <property type="gene ID" value="BRADI_1g70012v3"/>
</dbReference>
<evidence type="ECO:0000313" key="2">
    <source>
        <dbReference type="EMBL" id="PNT77887.1"/>
    </source>
</evidence>
<evidence type="ECO:0000256" key="1">
    <source>
        <dbReference type="SAM" id="MobiDB-lite"/>
    </source>
</evidence>
<dbReference type="AlphaFoldDB" id="A0A2K2DUD2"/>
<protein>
    <submittedName>
        <fullName evidence="2 3">Uncharacterized protein</fullName>
    </submittedName>
</protein>
<name>A0A2K2DUD2_BRADI</name>
<proteinExistence type="predicted"/>
<dbReference type="Proteomes" id="UP000008810">
    <property type="component" value="Chromosome 1"/>
</dbReference>
<feature type="compositionally biased region" description="Pro residues" evidence="1">
    <location>
        <begin position="35"/>
        <end position="55"/>
    </location>
</feature>
<evidence type="ECO:0000313" key="4">
    <source>
        <dbReference type="Proteomes" id="UP000008810"/>
    </source>
</evidence>
<evidence type="ECO:0000313" key="3">
    <source>
        <dbReference type="EnsemblPlants" id="PNT77887"/>
    </source>
</evidence>
<organism evidence="2">
    <name type="scientific">Brachypodium distachyon</name>
    <name type="common">Purple false brome</name>
    <name type="synonym">Trachynia distachya</name>
    <dbReference type="NCBI Taxonomy" id="15368"/>
    <lineage>
        <taxon>Eukaryota</taxon>
        <taxon>Viridiplantae</taxon>
        <taxon>Streptophyta</taxon>
        <taxon>Embryophyta</taxon>
        <taxon>Tracheophyta</taxon>
        <taxon>Spermatophyta</taxon>
        <taxon>Magnoliopsida</taxon>
        <taxon>Liliopsida</taxon>
        <taxon>Poales</taxon>
        <taxon>Poaceae</taxon>
        <taxon>BOP clade</taxon>
        <taxon>Pooideae</taxon>
        <taxon>Stipodae</taxon>
        <taxon>Brachypodieae</taxon>
        <taxon>Brachypodium</taxon>
    </lineage>
</organism>
<reference evidence="2 3" key="1">
    <citation type="journal article" date="2010" name="Nature">
        <title>Genome sequencing and analysis of the model grass Brachypodium distachyon.</title>
        <authorList>
            <consortium name="International Brachypodium Initiative"/>
        </authorList>
    </citation>
    <scope>NUCLEOTIDE SEQUENCE [LARGE SCALE GENOMIC DNA]</scope>
    <source>
        <strain evidence="2 3">Bd21</strain>
    </source>
</reference>
<dbReference type="InParanoid" id="A0A2K2DUD2"/>
<feature type="region of interest" description="Disordered" evidence="1">
    <location>
        <begin position="35"/>
        <end position="56"/>
    </location>
</feature>
<reference evidence="2" key="2">
    <citation type="submission" date="2017-06" db="EMBL/GenBank/DDBJ databases">
        <title>WGS assembly of Brachypodium distachyon.</title>
        <authorList>
            <consortium name="The International Brachypodium Initiative"/>
            <person name="Lucas S."/>
            <person name="Harmon-Smith M."/>
            <person name="Lail K."/>
            <person name="Tice H."/>
            <person name="Grimwood J."/>
            <person name="Bruce D."/>
            <person name="Barry K."/>
            <person name="Shu S."/>
            <person name="Lindquist E."/>
            <person name="Wang M."/>
            <person name="Pitluck S."/>
            <person name="Vogel J.P."/>
            <person name="Garvin D.F."/>
            <person name="Mockler T.C."/>
            <person name="Schmutz J."/>
            <person name="Rokhsar D."/>
            <person name="Bevan M.W."/>
        </authorList>
    </citation>
    <scope>NUCLEOTIDE SEQUENCE</scope>
    <source>
        <strain evidence="2">Bd21</strain>
    </source>
</reference>
<dbReference type="Gramene" id="PNT77887">
    <property type="protein sequence ID" value="PNT77887"/>
    <property type="gene ID" value="BRADI_1g70012v3"/>
</dbReference>
<gene>
    <name evidence="2" type="ORF">BRADI_1g70012v3</name>
</gene>